<accession>A0A8K0C3P9</accession>
<feature type="domain" description="C2H2-type" evidence="8">
    <location>
        <begin position="300"/>
        <end position="328"/>
    </location>
</feature>
<evidence type="ECO:0000256" key="5">
    <source>
        <dbReference type="ARBA" id="ARBA00023242"/>
    </source>
</evidence>
<keyword evidence="5" id="KW-0539">Nucleus</keyword>
<evidence type="ECO:0000259" key="8">
    <source>
        <dbReference type="PROSITE" id="PS50157"/>
    </source>
</evidence>
<dbReference type="FunFam" id="3.30.160.60:FF:002343">
    <property type="entry name" value="Zinc finger protein 33A"/>
    <property type="match status" value="1"/>
</dbReference>
<dbReference type="Gene3D" id="3.30.160.60">
    <property type="entry name" value="Classic Zinc Finger"/>
    <property type="match status" value="7"/>
</dbReference>
<dbReference type="SMART" id="SM00355">
    <property type="entry name" value="ZnF_C2H2"/>
    <property type="match status" value="9"/>
</dbReference>
<dbReference type="PROSITE" id="PS00028">
    <property type="entry name" value="ZINC_FINGER_C2H2_1"/>
    <property type="match status" value="7"/>
</dbReference>
<keyword evidence="10" id="KW-1185">Reference proteome</keyword>
<evidence type="ECO:0000256" key="7">
    <source>
        <dbReference type="SAM" id="MobiDB-lite"/>
    </source>
</evidence>
<dbReference type="PROSITE" id="PS50157">
    <property type="entry name" value="ZINC_FINGER_C2H2_2"/>
    <property type="match status" value="7"/>
</dbReference>
<dbReference type="Proteomes" id="UP000801492">
    <property type="component" value="Unassembled WGS sequence"/>
</dbReference>
<sequence>MEIWVNAFEVLVGDLDGADGNVGCEGALSDMDDKSIFNNSILHSSISIKLEPKSPPPPEDLNSDIPKHQLLYGVEDYLNLLKIQEPRKKRSTRKKLEENLQKQPKRNYVRKERTAKSNVKRKKLVKEDPKEEISEPTVPKFETLDKVGNHKEMRNTLIGIDQSNIIKDVVRRTDILAKRRKAAAIEKRRRDWEAKNMKELMKKESSKKKPATKLRIYCSVCNAMYSKNISLALHSVNHNTEGKYSCHLCPYTTGAKTQVVKHIRAHEDKTKSKCEICNWAFTVASDAAEHKYFHTGEKPFQCELCGKHFMFSKLLNSHRRTRHWEEITGTPLVKYDCTICNLHYNSHSGLKRHQLRHHRQAGKPINTSVKCNMCEKVLSSKDKLKFHQRTHTGYKPHECVVCSKRFIRKEQLKEHERVHTGERPFACEHCGKAFTQRSPLKIHVRTHTGEKPYICDLCNKGFISKSMRDTHMKRCQEKYST</sequence>
<evidence type="ECO:0000313" key="9">
    <source>
        <dbReference type="EMBL" id="KAF2878949.1"/>
    </source>
</evidence>
<evidence type="ECO:0000313" key="10">
    <source>
        <dbReference type="Proteomes" id="UP000801492"/>
    </source>
</evidence>
<dbReference type="Pfam" id="PF12874">
    <property type="entry name" value="zf-met"/>
    <property type="match status" value="1"/>
</dbReference>
<dbReference type="Pfam" id="PF00096">
    <property type="entry name" value="zf-C2H2"/>
    <property type="match status" value="3"/>
</dbReference>
<dbReference type="InterPro" id="IPR013087">
    <property type="entry name" value="Znf_C2H2_type"/>
</dbReference>
<reference evidence="9" key="1">
    <citation type="submission" date="2019-08" db="EMBL/GenBank/DDBJ databases">
        <title>The genome of the North American firefly Photinus pyralis.</title>
        <authorList>
            <consortium name="Photinus pyralis genome working group"/>
            <person name="Fallon T.R."/>
            <person name="Sander Lower S.E."/>
            <person name="Weng J.-K."/>
        </authorList>
    </citation>
    <scope>NUCLEOTIDE SEQUENCE</scope>
    <source>
        <strain evidence="9">TRF0915ILg1</strain>
        <tissue evidence="9">Whole body</tissue>
    </source>
</reference>
<keyword evidence="3 6" id="KW-0863">Zinc-finger</keyword>
<dbReference type="SUPFAM" id="SSF57667">
    <property type="entry name" value="beta-beta-alpha zinc fingers"/>
    <property type="match status" value="4"/>
</dbReference>
<comment type="caution">
    <text evidence="9">The sequence shown here is derived from an EMBL/GenBank/DDBJ whole genome shotgun (WGS) entry which is preliminary data.</text>
</comment>
<evidence type="ECO:0000256" key="3">
    <source>
        <dbReference type="ARBA" id="ARBA00022771"/>
    </source>
</evidence>
<keyword evidence="1" id="KW-0479">Metal-binding</keyword>
<dbReference type="FunFam" id="3.30.160.60:FF:000671">
    <property type="entry name" value="Zinc finger protein 26"/>
    <property type="match status" value="1"/>
</dbReference>
<feature type="domain" description="C2H2-type" evidence="8">
    <location>
        <begin position="244"/>
        <end position="271"/>
    </location>
</feature>
<feature type="domain" description="C2H2-type" evidence="8">
    <location>
        <begin position="425"/>
        <end position="452"/>
    </location>
</feature>
<dbReference type="GO" id="GO:0006355">
    <property type="term" value="P:regulation of DNA-templated transcription"/>
    <property type="evidence" value="ECO:0007669"/>
    <property type="project" value="UniProtKB-ARBA"/>
</dbReference>
<evidence type="ECO:0000256" key="4">
    <source>
        <dbReference type="ARBA" id="ARBA00022833"/>
    </source>
</evidence>
<dbReference type="PANTHER" id="PTHR24377">
    <property type="entry name" value="IP01015P-RELATED"/>
    <property type="match status" value="1"/>
</dbReference>
<dbReference type="OrthoDB" id="1095242at2759"/>
<dbReference type="AlphaFoldDB" id="A0A8K0C3P9"/>
<gene>
    <name evidence="9" type="ORF">ILUMI_27222</name>
</gene>
<evidence type="ECO:0000256" key="6">
    <source>
        <dbReference type="PROSITE-ProRule" id="PRU00042"/>
    </source>
</evidence>
<feature type="domain" description="C2H2-type" evidence="8">
    <location>
        <begin position="369"/>
        <end position="396"/>
    </location>
</feature>
<keyword evidence="4" id="KW-0862">Zinc</keyword>
<dbReference type="GO" id="GO:0008270">
    <property type="term" value="F:zinc ion binding"/>
    <property type="evidence" value="ECO:0007669"/>
    <property type="project" value="UniProtKB-KW"/>
</dbReference>
<proteinExistence type="predicted"/>
<keyword evidence="2" id="KW-0677">Repeat</keyword>
<evidence type="ECO:0000256" key="1">
    <source>
        <dbReference type="ARBA" id="ARBA00022723"/>
    </source>
</evidence>
<feature type="region of interest" description="Disordered" evidence="7">
    <location>
        <begin position="88"/>
        <end position="131"/>
    </location>
</feature>
<organism evidence="9 10">
    <name type="scientific">Ignelater luminosus</name>
    <name type="common">Cucubano</name>
    <name type="synonym">Pyrophorus luminosus</name>
    <dbReference type="NCBI Taxonomy" id="2038154"/>
    <lineage>
        <taxon>Eukaryota</taxon>
        <taxon>Metazoa</taxon>
        <taxon>Ecdysozoa</taxon>
        <taxon>Arthropoda</taxon>
        <taxon>Hexapoda</taxon>
        <taxon>Insecta</taxon>
        <taxon>Pterygota</taxon>
        <taxon>Neoptera</taxon>
        <taxon>Endopterygota</taxon>
        <taxon>Coleoptera</taxon>
        <taxon>Polyphaga</taxon>
        <taxon>Elateriformia</taxon>
        <taxon>Elateroidea</taxon>
        <taxon>Elateridae</taxon>
        <taxon>Agrypninae</taxon>
        <taxon>Pyrophorini</taxon>
        <taxon>Ignelater</taxon>
    </lineage>
</organism>
<dbReference type="EMBL" id="VTPC01091253">
    <property type="protein sequence ID" value="KAF2878949.1"/>
    <property type="molecule type" value="Genomic_DNA"/>
</dbReference>
<dbReference type="InterPro" id="IPR050826">
    <property type="entry name" value="Krueppel_C2H2_ZnFinger"/>
</dbReference>
<dbReference type="FunFam" id="3.30.160.60:FF:002169">
    <property type="entry name" value="Zgc:174573"/>
    <property type="match status" value="1"/>
</dbReference>
<feature type="domain" description="C2H2-type" evidence="8">
    <location>
        <begin position="335"/>
        <end position="362"/>
    </location>
</feature>
<feature type="domain" description="C2H2-type" evidence="8">
    <location>
        <begin position="272"/>
        <end position="299"/>
    </location>
</feature>
<dbReference type="InterPro" id="IPR036236">
    <property type="entry name" value="Znf_C2H2_sf"/>
</dbReference>
<protein>
    <recommendedName>
        <fullName evidence="8">C2H2-type domain-containing protein</fullName>
    </recommendedName>
</protein>
<evidence type="ECO:0000256" key="2">
    <source>
        <dbReference type="ARBA" id="ARBA00022737"/>
    </source>
</evidence>
<dbReference type="FunFam" id="3.30.160.60:FF:001049">
    <property type="entry name" value="zinc finger protein 319"/>
    <property type="match status" value="1"/>
</dbReference>
<feature type="domain" description="C2H2-type" evidence="8">
    <location>
        <begin position="397"/>
        <end position="424"/>
    </location>
</feature>
<name>A0A8K0C3P9_IGNLU</name>